<dbReference type="EMBL" id="LAZR01027694">
    <property type="protein sequence ID" value="KKL64920.1"/>
    <property type="molecule type" value="Genomic_DNA"/>
</dbReference>
<organism evidence="1">
    <name type="scientific">marine sediment metagenome</name>
    <dbReference type="NCBI Taxonomy" id="412755"/>
    <lineage>
        <taxon>unclassified sequences</taxon>
        <taxon>metagenomes</taxon>
        <taxon>ecological metagenomes</taxon>
    </lineage>
</organism>
<comment type="caution">
    <text evidence="1">The sequence shown here is derived from an EMBL/GenBank/DDBJ whole genome shotgun (WGS) entry which is preliminary data.</text>
</comment>
<sequence>KGIFDILIADAPLVAALGGTAGNGYKIYRIIAPQKSVFPYITFGLLTGAPEGTFADARAVDETTWWFNVFGEGETGSKAVGDIVALMTDVLDGASLTVTGYSFMKCVYEFMGSVIYDPDTEIYQIPLRYRVWVDKL</sequence>
<accession>A0A0F9G5X0</accession>
<feature type="non-terminal residue" evidence="1">
    <location>
        <position position="1"/>
    </location>
</feature>
<protein>
    <submittedName>
        <fullName evidence="1">Uncharacterized protein</fullName>
    </submittedName>
</protein>
<dbReference type="InterPro" id="IPR053745">
    <property type="entry name" value="Viral_Tail_Comp_sf"/>
</dbReference>
<name>A0A0F9G5X0_9ZZZZ</name>
<evidence type="ECO:0000313" key="1">
    <source>
        <dbReference type="EMBL" id="KKL64920.1"/>
    </source>
</evidence>
<dbReference type="AlphaFoldDB" id="A0A0F9G5X0"/>
<proteinExistence type="predicted"/>
<gene>
    <name evidence="1" type="ORF">LCGC14_2160130</name>
</gene>
<dbReference type="Pfam" id="PF11367">
    <property type="entry name" value="Tail_completion_gp17"/>
    <property type="match status" value="1"/>
</dbReference>
<dbReference type="InterPro" id="IPR021508">
    <property type="entry name" value="Gp17-like"/>
</dbReference>
<reference evidence="1" key="1">
    <citation type="journal article" date="2015" name="Nature">
        <title>Complex archaea that bridge the gap between prokaryotes and eukaryotes.</title>
        <authorList>
            <person name="Spang A."/>
            <person name="Saw J.H."/>
            <person name="Jorgensen S.L."/>
            <person name="Zaremba-Niedzwiedzka K."/>
            <person name="Martijn J."/>
            <person name="Lind A.E."/>
            <person name="van Eijk R."/>
            <person name="Schleper C."/>
            <person name="Guy L."/>
            <person name="Ettema T.J."/>
        </authorList>
    </citation>
    <scope>NUCLEOTIDE SEQUENCE</scope>
</reference>
<dbReference type="Gene3D" id="3.30.2000.30">
    <property type="match status" value="1"/>
</dbReference>